<proteinExistence type="predicted"/>
<organism evidence="1 2">
    <name type="scientific">Noviherbaspirillum pedocola</name>
    <dbReference type="NCBI Taxonomy" id="2801341"/>
    <lineage>
        <taxon>Bacteria</taxon>
        <taxon>Pseudomonadati</taxon>
        <taxon>Pseudomonadota</taxon>
        <taxon>Betaproteobacteria</taxon>
        <taxon>Burkholderiales</taxon>
        <taxon>Oxalobacteraceae</taxon>
        <taxon>Noviherbaspirillum</taxon>
    </lineage>
</organism>
<sequence length="323" mass="35807">MPAAAEPAESFQQRFHRRWAGLRDPHVRALAWLIDAPDLLDNAEGPWAGRIASLPPDAGDRARDWLHALDANPQELHRRLALRPFARLGRYAENLLAVYLEHLGILAARNLQVRDGDGRTIGEFDFLVREGADLLHWEFATKFYLLQAPARRDVRQCEADYFVGPNLADSLGAKIHKIFDRQLALSAHPAAQPLLPQPVHAAQALVRGWLFYHVGQRPKLPSGGVAPGHCHGFWCGIGQLSQARSYCILPRLSWLAPARAALADTLGRDELEGLLAAEFARERMPVLVALMEAEGDAALEVDRGFIVPEGWSERAHARVAAVE</sequence>
<comment type="caution">
    <text evidence="1">The sequence shown here is derived from an EMBL/GenBank/DDBJ whole genome shotgun (WGS) entry which is preliminary data.</text>
</comment>
<accession>A0A934W8G3</accession>
<evidence type="ECO:0000313" key="1">
    <source>
        <dbReference type="EMBL" id="MBK4735789.1"/>
    </source>
</evidence>
<reference evidence="1" key="1">
    <citation type="submission" date="2021-01" db="EMBL/GenBank/DDBJ databases">
        <title>Genome sequence of strain Noviherbaspirillum sp. DKR-6.</title>
        <authorList>
            <person name="Chaudhary D.K."/>
        </authorList>
    </citation>
    <scope>NUCLEOTIDE SEQUENCE</scope>
    <source>
        <strain evidence="1">DKR-6</strain>
    </source>
</reference>
<name>A0A934W8G3_9BURK</name>
<dbReference type="Pfam" id="PF08907">
    <property type="entry name" value="DUF1853"/>
    <property type="match status" value="1"/>
</dbReference>
<keyword evidence="2" id="KW-1185">Reference proteome</keyword>
<dbReference type="InterPro" id="IPR015003">
    <property type="entry name" value="DUF1853"/>
</dbReference>
<dbReference type="RefSeq" id="WP_200592562.1">
    <property type="nucleotide sequence ID" value="NZ_JAEPBG010000005.1"/>
</dbReference>
<protein>
    <submittedName>
        <fullName evidence="1">DUF1853 family protein</fullName>
    </submittedName>
</protein>
<dbReference type="EMBL" id="JAEPBG010000005">
    <property type="protein sequence ID" value="MBK4735789.1"/>
    <property type="molecule type" value="Genomic_DNA"/>
</dbReference>
<evidence type="ECO:0000313" key="2">
    <source>
        <dbReference type="Proteomes" id="UP000622890"/>
    </source>
</evidence>
<dbReference type="AlphaFoldDB" id="A0A934W8G3"/>
<dbReference type="Proteomes" id="UP000622890">
    <property type="component" value="Unassembled WGS sequence"/>
</dbReference>
<gene>
    <name evidence="1" type="ORF">JJB74_14305</name>
</gene>